<gene>
    <name evidence="3" type="ORF">J2Z44_000028</name>
</gene>
<comment type="caution">
    <text evidence="3">The sequence shown here is derived from an EMBL/GenBank/DDBJ whole genome shotgun (WGS) entry which is preliminary data.</text>
</comment>
<dbReference type="Gene3D" id="1.10.150.280">
    <property type="entry name" value="AF1531-like domain"/>
    <property type="match status" value="1"/>
</dbReference>
<keyword evidence="4" id="KW-1185">Reference proteome</keyword>
<dbReference type="PANTHER" id="PTHR21180:SF32">
    <property type="entry name" value="ENDONUCLEASE_EXONUCLEASE_PHOSPHATASE FAMILY DOMAIN-CONTAINING PROTEIN 1"/>
    <property type="match status" value="1"/>
</dbReference>
<dbReference type="NCBIfam" id="TIGR00426">
    <property type="entry name" value="competence protein ComEA helix-hairpin-helix repeat region"/>
    <property type="match status" value="1"/>
</dbReference>
<evidence type="ECO:0000256" key="1">
    <source>
        <dbReference type="SAM" id="Phobius"/>
    </source>
</evidence>
<dbReference type="SUPFAM" id="SSF47781">
    <property type="entry name" value="RuvA domain 2-like"/>
    <property type="match status" value="1"/>
</dbReference>
<dbReference type="InterPro" id="IPR004509">
    <property type="entry name" value="Competence_ComEA_HhH"/>
</dbReference>
<dbReference type="InterPro" id="IPR010994">
    <property type="entry name" value="RuvA_2-like"/>
</dbReference>
<keyword evidence="1" id="KW-1133">Transmembrane helix</keyword>
<keyword evidence="1" id="KW-0812">Transmembrane</keyword>
<evidence type="ECO:0000313" key="3">
    <source>
        <dbReference type="EMBL" id="MBP2020247.1"/>
    </source>
</evidence>
<organism evidence="3 4">
    <name type="scientific">Clostridium punense</name>
    <dbReference type="NCBI Taxonomy" id="1054297"/>
    <lineage>
        <taxon>Bacteria</taxon>
        <taxon>Bacillati</taxon>
        <taxon>Bacillota</taxon>
        <taxon>Clostridia</taxon>
        <taxon>Eubacteriales</taxon>
        <taxon>Clostridiaceae</taxon>
        <taxon>Clostridium</taxon>
    </lineage>
</organism>
<feature type="transmembrane region" description="Helical" evidence="1">
    <location>
        <begin position="7"/>
        <end position="27"/>
    </location>
</feature>
<dbReference type="SMART" id="SM00278">
    <property type="entry name" value="HhH1"/>
    <property type="match status" value="2"/>
</dbReference>
<dbReference type="InterPro" id="IPR003583">
    <property type="entry name" value="Hlx-hairpin-Hlx_DNA-bd_motif"/>
</dbReference>
<dbReference type="Pfam" id="PF10531">
    <property type="entry name" value="SLBB"/>
    <property type="match status" value="1"/>
</dbReference>
<evidence type="ECO:0000259" key="2">
    <source>
        <dbReference type="SMART" id="SM00278"/>
    </source>
</evidence>
<proteinExistence type="predicted"/>
<name>A0ABS4JXI3_9CLOT</name>
<dbReference type="InterPro" id="IPR051675">
    <property type="entry name" value="Endo/Exo/Phosphatase_dom_1"/>
</dbReference>
<feature type="domain" description="Helix-hairpin-helix DNA-binding motif class 1" evidence="2">
    <location>
        <begin position="171"/>
        <end position="190"/>
    </location>
</feature>
<dbReference type="PANTHER" id="PTHR21180">
    <property type="entry name" value="ENDONUCLEASE/EXONUCLEASE/PHOSPHATASE FAMILY DOMAIN-CONTAINING PROTEIN 1"/>
    <property type="match status" value="1"/>
</dbReference>
<dbReference type="Pfam" id="PF12836">
    <property type="entry name" value="HHH_3"/>
    <property type="match status" value="1"/>
</dbReference>
<sequence>MKLKEKIIGAVGILALSLVFLISGYLINKKDEEAHKQIFTENQQESIFRESNSKEKGTENYKVEKLEKNTEKNNTENKYIIVDIKGAVVNPKEYSLLEGARVRELIEAAGGLTAEADENSVHFSKVLKDEECIVVYKKGEIQTTNSINTNPLEVVQGNKNEKLNINKATLDQLATLYGIGEVKAKAIIEYREKNGGFKSIEDLDKVDGIGSKTVDKLRDKVDIK</sequence>
<keyword evidence="1" id="KW-0472">Membrane</keyword>
<dbReference type="InterPro" id="IPR019554">
    <property type="entry name" value="Soluble_ligand-bd"/>
</dbReference>
<evidence type="ECO:0000313" key="4">
    <source>
        <dbReference type="Proteomes" id="UP001519308"/>
    </source>
</evidence>
<dbReference type="Proteomes" id="UP001519308">
    <property type="component" value="Unassembled WGS sequence"/>
</dbReference>
<reference evidence="3 4" key="1">
    <citation type="submission" date="2021-03" db="EMBL/GenBank/DDBJ databases">
        <title>Genomic Encyclopedia of Type Strains, Phase IV (KMG-IV): sequencing the most valuable type-strain genomes for metagenomic binning, comparative biology and taxonomic classification.</title>
        <authorList>
            <person name="Goeker M."/>
        </authorList>
    </citation>
    <scope>NUCLEOTIDE SEQUENCE [LARGE SCALE GENOMIC DNA]</scope>
    <source>
        <strain evidence="3 4">DSM 28650</strain>
    </source>
</reference>
<feature type="domain" description="Helix-hairpin-helix DNA-binding motif class 1" evidence="2">
    <location>
        <begin position="201"/>
        <end position="220"/>
    </location>
</feature>
<dbReference type="RefSeq" id="WP_021283263.1">
    <property type="nucleotide sequence ID" value="NZ_JAGGLL010000001.1"/>
</dbReference>
<accession>A0ABS4JXI3</accession>
<dbReference type="EMBL" id="JAGGLL010000001">
    <property type="protein sequence ID" value="MBP2020247.1"/>
    <property type="molecule type" value="Genomic_DNA"/>
</dbReference>
<protein>
    <submittedName>
        <fullName evidence="3">Competence protein ComEA</fullName>
    </submittedName>
</protein>